<evidence type="ECO:0000256" key="1">
    <source>
        <dbReference type="SAM" id="MobiDB-lite"/>
    </source>
</evidence>
<evidence type="ECO:0000313" key="3">
    <source>
        <dbReference type="Proteomes" id="UP000614410"/>
    </source>
</evidence>
<evidence type="ECO:0000313" key="2">
    <source>
        <dbReference type="EMBL" id="MBJ7608926.1"/>
    </source>
</evidence>
<dbReference type="Proteomes" id="UP000614410">
    <property type="component" value="Unassembled WGS sequence"/>
</dbReference>
<gene>
    <name evidence="2" type="ORF">JF887_05785</name>
</gene>
<protein>
    <submittedName>
        <fullName evidence="2">Uncharacterized protein</fullName>
    </submittedName>
</protein>
<dbReference type="AlphaFoldDB" id="A0A934KHL6"/>
<name>A0A934KHL6_9BACT</name>
<feature type="region of interest" description="Disordered" evidence="1">
    <location>
        <begin position="1"/>
        <end position="23"/>
    </location>
</feature>
<reference evidence="2 3" key="1">
    <citation type="submission" date="2020-10" db="EMBL/GenBank/DDBJ databases">
        <title>Ca. Dormibacterota MAGs.</title>
        <authorList>
            <person name="Montgomery K."/>
        </authorList>
    </citation>
    <scope>NUCLEOTIDE SEQUENCE [LARGE SCALE GENOMIC DNA]</scope>
    <source>
        <strain evidence="2">Mitchell_Peninsula_5</strain>
    </source>
</reference>
<dbReference type="EMBL" id="JAEKNN010000026">
    <property type="protein sequence ID" value="MBJ7608926.1"/>
    <property type="molecule type" value="Genomic_DNA"/>
</dbReference>
<sequence>MQRVSPSTVQRDRRRDPRQPAVDRPLIHAAVPVAGLVLAIGLELFEAPALSVLAAVRLFEALCETPAERYSHQACKAVSPARRSPPSGVIGP</sequence>
<comment type="caution">
    <text evidence="2">The sequence shown here is derived from an EMBL/GenBank/DDBJ whole genome shotgun (WGS) entry which is preliminary data.</text>
</comment>
<organism evidence="2 3">
    <name type="scientific">Candidatus Amunia macphersoniae</name>
    <dbReference type="NCBI Taxonomy" id="3127014"/>
    <lineage>
        <taxon>Bacteria</taxon>
        <taxon>Bacillati</taxon>
        <taxon>Candidatus Dormiibacterota</taxon>
        <taxon>Candidatus Dormibacteria</taxon>
        <taxon>Candidatus Aeolococcales</taxon>
        <taxon>Candidatus Aeolococcaceae</taxon>
        <taxon>Candidatus Amunia</taxon>
    </lineage>
</organism>
<proteinExistence type="predicted"/>
<accession>A0A934KHL6</accession>